<protein>
    <submittedName>
        <fullName evidence="4">Carbohydrate kinase</fullName>
    </submittedName>
</protein>
<name>A0A8J3DSV5_9HYPH</name>
<evidence type="ECO:0000256" key="1">
    <source>
        <dbReference type="ARBA" id="ARBA00022679"/>
    </source>
</evidence>
<dbReference type="Pfam" id="PF13412">
    <property type="entry name" value="HTH_24"/>
    <property type="match status" value="1"/>
</dbReference>
<proteinExistence type="predicted"/>
<reference evidence="4" key="2">
    <citation type="submission" date="2020-09" db="EMBL/GenBank/DDBJ databases">
        <authorList>
            <person name="Sun Q."/>
            <person name="Kim S."/>
        </authorList>
    </citation>
    <scope>NUCLEOTIDE SEQUENCE</scope>
    <source>
        <strain evidence="4">KCTC 42249</strain>
    </source>
</reference>
<dbReference type="Proteomes" id="UP000630142">
    <property type="component" value="Unassembled WGS sequence"/>
</dbReference>
<organism evidence="4 5">
    <name type="scientific">Tianweitania populi</name>
    <dbReference type="NCBI Taxonomy" id="1607949"/>
    <lineage>
        <taxon>Bacteria</taxon>
        <taxon>Pseudomonadati</taxon>
        <taxon>Pseudomonadota</taxon>
        <taxon>Alphaproteobacteria</taxon>
        <taxon>Hyphomicrobiales</taxon>
        <taxon>Phyllobacteriaceae</taxon>
        <taxon>Tianweitania</taxon>
    </lineage>
</organism>
<feature type="domain" description="Carbohydrate kinase PfkB" evidence="3">
    <location>
        <begin position="62"/>
        <end position="351"/>
    </location>
</feature>
<dbReference type="PANTHER" id="PTHR10584:SF166">
    <property type="entry name" value="RIBOKINASE"/>
    <property type="match status" value="1"/>
</dbReference>
<dbReference type="Pfam" id="PF00294">
    <property type="entry name" value="PfkB"/>
    <property type="match status" value="1"/>
</dbReference>
<dbReference type="InterPro" id="IPR011611">
    <property type="entry name" value="PfkB_dom"/>
</dbReference>
<dbReference type="InterPro" id="IPR029056">
    <property type="entry name" value="Ribokinase-like"/>
</dbReference>
<dbReference type="InterPro" id="IPR002173">
    <property type="entry name" value="Carboh/pur_kinase_PfkB_CS"/>
</dbReference>
<evidence type="ECO:0000256" key="2">
    <source>
        <dbReference type="ARBA" id="ARBA00022777"/>
    </source>
</evidence>
<evidence type="ECO:0000313" key="5">
    <source>
        <dbReference type="Proteomes" id="UP000630142"/>
    </source>
</evidence>
<gene>
    <name evidence="4" type="ORF">GCM10016234_36800</name>
</gene>
<keyword evidence="5" id="KW-1185">Reference proteome</keyword>
<dbReference type="EMBL" id="BMZQ01000004">
    <property type="protein sequence ID" value="GHD22394.1"/>
    <property type="molecule type" value="Genomic_DNA"/>
</dbReference>
<dbReference type="Gene3D" id="3.40.1190.20">
    <property type="match status" value="1"/>
</dbReference>
<dbReference type="InterPro" id="IPR036390">
    <property type="entry name" value="WH_DNA-bd_sf"/>
</dbReference>
<dbReference type="Gene3D" id="1.10.10.10">
    <property type="entry name" value="Winged helix-like DNA-binding domain superfamily/Winged helix DNA-binding domain"/>
    <property type="match status" value="1"/>
</dbReference>
<reference evidence="4" key="1">
    <citation type="journal article" date="2014" name="Int. J. Syst. Evol. Microbiol.">
        <title>Complete genome sequence of Corynebacterium casei LMG S-19264T (=DSM 44701T), isolated from a smear-ripened cheese.</title>
        <authorList>
            <consortium name="US DOE Joint Genome Institute (JGI-PGF)"/>
            <person name="Walter F."/>
            <person name="Albersmeier A."/>
            <person name="Kalinowski J."/>
            <person name="Ruckert C."/>
        </authorList>
    </citation>
    <scope>NUCLEOTIDE SEQUENCE</scope>
    <source>
        <strain evidence="4">KCTC 42249</strain>
    </source>
</reference>
<dbReference type="InterPro" id="IPR036388">
    <property type="entry name" value="WH-like_DNA-bd_sf"/>
</dbReference>
<dbReference type="PANTHER" id="PTHR10584">
    <property type="entry name" value="SUGAR KINASE"/>
    <property type="match status" value="1"/>
</dbReference>
<keyword evidence="1" id="KW-0808">Transferase</keyword>
<evidence type="ECO:0000259" key="3">
    <source>
        <dbReference type="Pfam" id="PF00294"/>
    </source>
</evidence>
<dbReference type="RefSeq" id="WP_189506817.1">
    <property type="nucleotide sequence ID" value="NZ_BMZQ01000004.1"/>
</dbReference>
<dbReference type="GO" id="GO:0016301">
    <property type="term" value="F:kinase activity"/>
    <property type="evidence" value="ECO:0007669"/>
    <property type="project" value="UniProtKB-KW"/>
</dbReference>
<evidence type="ECO:0000313" key="4">
    <source>
        <dbReference type="EMBL" id="GHD22394.1"/>
    </source>
</evidence>
<dbReference type="SUPFAM" id="SSF46785">
    <property type="entry name" value="Winged helix' DNA-binding domain"/>
    <property type="match status" value="1"/>
</dbReference>
<dbReference type="PROSITE" id="PS00583">
    <property type="entry name" value="PFKB_KINASES_1"/>
    <property type="match status" value="1"/>
</dbReference>
<dbReference type="SUPFAM" id="SSF53613">
    <property type="entry name" value="Ribokinase-like"/>
    <property type="match status" value="1"/>
</dbReference>
<comment type="caution">
    <text evidence="4">The sequence shown here is derived from an EMBL/GenBank/DDBJ whole genome shotgun (WGS) entry which is preliminary data.</text>
</comment>
<keyword evidence="2 4" id="KW-0418">Kinase</keyword>
<dbReference type="CDD" id="cd01941">
    <property type="entry name" value="YeiC_kinase_like"/>
    <property type="match status" value="1"/>
</dbReference>
<sequence length="377" mass="39120">MADLTTQEAAVLEQISRNPFAGQQEIADALGIARSTVAAHIVQLIKQGHILGRGYVLPEPGHIVCIGGAVFDRKHRLLSPLAMETSNPVDSVHSFGGVARNVAESLALLGERPLFISAVGDDQTGQHLLNHLRGRGVDVSGVIMVPGQITAEYSAVLSPDGQLVFGMDNMRLFDLLTPGALARIWSHLAAASWVFAETNLPAETLEALIRRQGGGRYKLAIDAVSIGKVRKLPKDLTGIDLLLLNADEAAILLSGARATTLDEALDAAQALQSQGAGMVQLSLGSKGVVIAGEGTQTTLPSIPATVIDLTGAGDAMVAGTLHGLLSGKELAAATALGNLMSALTIETTGTVRADLSLATLESHARMRMPAPSAGQPA</sequence>
<accession>A0A8J3DSV5</accession>
<dbReference type="AlphaFoldDB" id="A0A8J3DSV5"/>